<name>A0A160JF69_9PROT</name>
<reference evidence="1 2" key="1">
    <citation type="journal article" date="2013" name="Int. J. Syst. Evol. Microbiol.">
        <title>Azospirillum humicireducens sp. nov., a nitrogen-fixing bacterium isolated from a microbial fuel cell.</title>
        <authorList>
            <person name="Zhou S."/>
            <person name="Han L."/>
            <person name="Wang Y."/>
            <person name="Yang G."/>
            <person name="Zhuang L."/>
            <person name="Hu P."/>
        </authorList>
    </citation>
    <scope>NUCLEOTIDE SEQUENCE [LARGE SCALE GENOMIC DNA]</scope>
    <source>
        <strain evidence="1 2">SgZ-5</strain>
    </source>
</reference>
<dbReference type="OrthoDB" id="7360847at2"/>
<proteinExistence type="predicted"/>
<gene>
    <name evidence="1" type="ORF">A6A40_06120</name>
</gene>
<accession>A0A160JF69</accession>
<dbReference type="EMBL" id="CP015285">
    <property type="protein sequence ID" value="ANC91512.1"/>
    <property type="molecule type" value="Genomic_DNA"/>
</dbReference>
<dbReference type="RefSeq" id="WP_063634614.1">
    <property type="nucleotide sequence ID" value="NZ_CP015285.1"/>
</dbReference>
<evidence type="ECO:0000313" key="1">
    <source>
        <dbReference type="EMBL" id="ANC91512.1"/>
    </source>
</evidence>
<sequence length="71" mass="7832">MISAVNSKKINASSAVHIALLDQFIRLTQDTIVEQDDTFVRDSLVDLLSSLRNERADYAEIIGVSALNRAV</sequence>
<evidence type="ECO:0000313" key="2">
    <source>
        <dbReference type="Proteomes" id="UP000077405"/>
    </source>
</evidence>
<protein>
    <submittedName>
        <fullName evidence="1">Uncharacterized protein</fullName>
    </submittedName>
</protein>
<dbReference type="AlphaFoldDB" id="A0A160JF69"/>
<keyword evidence="2" id="KW-1185">Reference proteome</keyword>
<dbReference type="KEGG" id="ahu:A6A40_06120"/>
<organism evidence="1 2">
    <name type="scientific">Azospirillum humicireducens</name>
    <dbReference type="NCBI Taxonomy" id="1226968"/>
    <lineage>
        <taxon>Bacteria</taxon>
        <taxon>Pseudomonadati</taxon>
        <taxon>Pseudomonadota</taxon>
        <taxon>Alphaproteobacteria</taxon>
        <taxon>Rhodospirillales</taxon>
        <taxon>Azospirillaceae</taxon>
        <taxon>Azospirillum</taxon>
    </lineage>
</organism>
<dbReference type="Proteomes" id="UP000077405">
    <property type="component" value="Chromosome"/>
</dbReference>